<reference evidence="2" key="1">
    <citation type="journal article" date="2015" name="ISME J.">
        <title>Draft Genome Sequence of Streptomyces incarnatus NRRL8089, which Produces the Nucleoside Antibiotic Sinefungin.</title>
        <authorList>
            <person name="Oshima K."/>
            <person name="Hattori M."/>
            <person name="Shimizu H."/>
            <person name="Fukuda K."/>
            <person name="Nemoto M."/>
            <person name="Inagaki K."/>
            <person name="Tamura T."/>
        </authorList>
    </citation>
    <scope>NUCLEOTIDE SEQUENCE</scope>
    <source>
        <strain evidence="2">FACHB-1277</strain>
    </source>
</reference>
<dbReference type="InterPro" id="IPR025669">
    <property type="entry name" value="AAA_dom"/>
</dbReference>
<feature type="domain" description="AAA" evidence="1">
    <location>
        <begin position="3"/>
        <end position="204"/>
    </location>
</feature>
<dbReference type="RefSeq" id="WP_190349491.1">
    <property type="nucleotide sequence ID" value="NZ_JACJPY010000006.1"/>
</dbReference>
<proteinExistence type="predicted"/>
<name>A0A926UQV8_9CYAN</name>
<dbReference type="Gene3D" id="3.40.50.300">
    <property type="entry name" value="P-loop containing nucleotide triphosphate hydrolases"/>
    <property type="match status" value="1"/>
</dbReference>
<accession>A0A926UQV8</accession>
<evidence type="ECO:0000259" key="1">
    <source>
        <dbReference type="Pfam" id="PF13614"/>
    </source>
</evidence>
<dbReference type="SUPFAM" id="SSF52540">
    <property type="entry name" value="P-loop containing nucleoside triphosphate hydrolases"/>
    <property type="match status" value="1"/>
</dbReference>
<dbReference type="InterPro" id="IPR050678">
    <property type="entry name" value="DNA_Partitioning_ATPase"/>
</dbReference>
<evidence type="ECO:0000313" key="2">
    <source>
        <dbReference type="EMBL" id="MBD2149153.1"/>
    </source>
</evidence>
<keyword evidence="3" id="KW-1185">Reference proteome</keyword>
<dbReference type="AlphaFoldDB" id="A0A926UQV8"/>
<dbReference type="InterPro" id="IPR027417">
    <property type="entry name" value="P-loop_NTPase"/>
</dbReference>
<organism evidence="2 3">
    <name type="scientific">Pseudanabaena cinerea FACHB-1277</name>
    <dbReference type="NCBI Taxonomy" id="2949581"/>
    <lineage>
        <taxon>Bacteria</taxon>
        <taxon>Bacillati</taxon>
        <taxon>Cyanobacteriota</taxon>
        <taxon>Cyanophyceae</taxon>
        <taxon>Pseudanabaenales</taxon>
        <taxon>Pseudanabaenaceae</taxon>
        <taxon>Pseudanabaena</taxon>
        <taxon>Pseudanabaena cinerea</taxon>
    </lineage>
</organism>
<sequence>MATIVSFINYKGGVGKTTLAVEISASLAYHQKKRVLLVDLDPQTNATFYLVDFSTWKEWATAGETLKSVFTAAMAEPQKELDICKVIHQDILRHPRTEEKISLDLLPSHIELMSTDMDLAMKFGAKEFLKARGILRSAFKNIKDDYDYIICDCPPNLNLITQNAILASDGITVVAMPEFLSTLGIGEIETAIKKLVKEVNQSLQGFGAVEEPKIKGIIFNRVSTQSGGTEPEQEIMKRVKDKWGDIVFQEFVSQSIKVAGSAEPSKSPISISGYAADKVYEEQLKKCAIKFSEKNKRQ</sequence>
<gene>
    <name evidence="2" type="ORF">H6F44_03285</name>
</gene>
<evidence type="ECO:0000313" key="3">
    <source>
        <dbReference type="Proteomes" id="UP000631421"/>
    </source>
</evidence>
<comment type="caution">
    <text evidence="2">The sequence shown here is derived from an EMBL/GenBank/DDBJ whole genome shotgun (WGS) entry which is preliminary data.</text>
</comment>
<dbReference type="CDD" id="cd02042">
    <property type="entry name" value="ParAB_family"/>
    <property type="match status" value="1"/>
</dbReference>
<dbReference type="PANTHER" id="PTHR13696:SF99">
    <property type="entry name" value="COBYRINIC ACID AC-DIAMIDE SYNTHASE"/>
    <property type="match status" value="1"/>
</dbReference>
<dbReference type="EMBL" id="JACJPY010000006">
    <property type="protein sequence ID" value="MBD2149153.1"/>
    <property type="molecule type" value="Genomic_DNA"/>
</dbReference>
<dbReference type="Proteomes" id="UP000631421">
    <property type="component" value="Unassembled WGS sequence"/>
</dbReference>
<reference evidence="2" key="2">
    <citation type="submission" date="2020-08" db="EMBL/GenBank/DDBJ databases">
        <authorList>
            <person name="Chen M."/>
            <person name="Teng W."/>
            <person name="Zhao L."/>
            <person name="Hu C."/>
            <person name="Zhou Y."/>
            <person name="Han B."/>
            <person name="Song L."/>
            <person name="Shu W."/>
        </authorList>
    </citation>
    <scope>NUCLEOTIDE SEQUENCE</scope>
    <source>
        <strain evidence="2">FACHB-1277</strain>
    </source>
</reference>
<dbReference type="Pfam" id="PF13614">
    <property type="entry name" value="AAA_31"/>
    <property type="match status" value="1"/>
</dbReference>
<dbReference type="PANTHER" id="PTHR13696">
    <property type="entry name" value="P-LOOP CONTAINING NUCLEOSIDE TRIPHOSPHATE HYDROLASE"/>
    <property type="match status" value="1"/>
</dbReference>
<protein>
    <submittedName>
        <fullName evidence="2">AAA family ATPase</fullName>
    </submittedName>
</protein>